<keyword evidence="3" id="KW-1185">Reference proteome</keyword>
<reference evidence="2 3" key="1">
    <citation type="submission" date="2024-01" db="EMBL/GenBank/DDBJ databases">
        <title>A draft genome for a cacao thread blight-causing isolate of Paramarasmius palmivorus.</title>
        <authorList>
            <person name="Baruah I.K."/>
            <person name="Bukari Y."/>
            <person name="Amoako-Attah I."/>
            <person name="Meinhardt L.W."/>
            <person name="Bailey B.A."/>
            <person name="Cohen S.P."/>
        </authorList>
    </citation>
    <scope>NUCLEOTIDE SEQUENCE [LARGE SCALE GENOMIC DNA]</scope>
    <source>
        <strain evidence="2 3">GH-12</strain>
    </source>
</reference>
<dbReference type="AlphaFoldDB" id="A0AAW0CBQ3"/>
<protein>
    <submittedName>
        <fullName evidence="2">Uncharacterized protein</fullName>
    </submittedName>
</protein>
<sequence>MSQPRRSGRIKALLAQESSATDDDDGKASNELNVSKASRKRKRSNEENTDVSRTKEKKPRGNVGKLSSITYDAIGHLISDLLLSPTEIPACANRRKSSVSGDFCWSDLDHPKTPM</sequence>
<evidence type="ECO:0000313" key="3">
    <source>
        <dbReference type="Proteomes" id="UP001383192"/>
    </source>
</evidence>
<organism evidence="2 3">
    <name type="scientific">Paramarasmius palmivorus</name>
    <dbReference type="NCBI Taxonomy" id="297713"/>
    <lineage>
        <taxon>Eukaryota</taxon>
        <taxon>Fungi</taxon>
        <taxon>Dikarya</taxon>
        <taxon>Basidiomycota</taxon>
        <taxon>Agaricomycotina</taxon>
        <taxon>Agaricomycetes</taxon>
        <taxon>Agaricomycetidae</taxon>
        <taxon>Agaricales</taxon>
        <taxon>Marasmiineae</taxon>
        <taxon>Marasmiaceae</taxon>
        <taxon>Paramarasmius</taxon>
    </lineage>
</organism>
<accession>A0AAW0CBQ3</accession>
<feature type="region of interest" description="Disordered" evidence="1">
    <location>
        <begin position="1"/>
        <end position="66"/>
    </location>
</feature>
<evidence type="ECO:0000256" key="1">
    <source>
        <dbReference type="SAM" id="MobiDB-lite"/>
    </source>
</evidence>
<dbReference type="EMBL" id="JAYKXP010000048">
    <property type="protein sequence ID" value="KAK7037225.1"/>
    <property type="molecule type" value="Genomic_DNA"/>
</dbReference>
<gene>
    <name evidence="2" type="ORF">VNI00_011216</name>
</gene>
<dbReference type="Proteomes" id="UP001383192">
    <property type="component" value="Unassembled WGS sequence"/>
</dbReference>
<name>A0AAW0CBQ3_9AGAR</name>
<evidence type="ECO:0000313" key="2">
    <source>
        <dbReference type="EMBL" id="KAK7037225.1"/>
    </source>
</evidence>
<comment type="caution">
    <text evidence="2">The sequence shown here is derived from an EMBL/GenBank/DDBJ whole genome shotgun (WGS) entry which is preliminary data.</text>
</comment>
<feature type="compositionally biased region" description="Basic and acidic residues" evidence="1">
    <location>
        <begin position="44"/>
        <end position="54"/>
    </location>
</feature>
<proteinExistence type="predicted"/>